<evidence type="ECO:0000313" key="2">
    <source>
        <dbReference type="EMBL" id="KAG1301422.1"/>
    </source>
</evidence>
<keyword evidence="3" id="KW-1185">Reference proteome</keyword>
<dbReference type="Proteomes" id="UP000716291">
    <property type="component" value="Unassembled WGS sequence"/>
</dbReference>
<evidence type="ECO:0000256" key="1">
    <source>
        <dbReference type="SAM" id="MobiDB-lite"/>
    </source>
</evidence>
<sequence>MKLDAFLAKPDNKRAMNDWIYKYSTHEKAEAVFKRKLSTIYKKMPKKHQRKLTGSINWERLLADTKTQQTFLVNSFRVLQSSGTLVSNELIENMNVIIQIEEPYSEGDNSEDTTNDDNETSVPEVNETTTVSVLDVVNFSSKFEYFY</sequence>
<proteinExistence type="predicted"/>
<comment type="caution">
    <text evidence="2">The sequence shown here is derived from an EMBL/GenBank/DDBJ whole genome shotgun (WGS) entry which is preliminary data.</text>
</comment>
<accession>A0A9P6WYZ7</accession>
<evidence type="ECO:0000313" key="3">
    <source>
        <dbReference type="Proteomes" id="UP000716291"/>
    </source>
</evidence>
<feature type="region of interest" description="Disordered" evidence="1">
    <location>
        <begin position="103"/>
        <end position="125"/>
    </location>
</feature>
<name>A0A9P6WYZ7_RHIOR</name>
<protein>
    <submittedName>
        <fullName evidence="2">Uncharacterized protein</fullName>
    </submittedName>
</protein>
<dbReference type="AlphaFoldDB" id="A0A9P6WYZ7"/>
<feature type="compositionally biased region" description="Acidic residues" evidence="1">
    <location>
        <begin position="103"/>
        <end position="119"/>
    </location>
</feature>
<gene>
    <name evidence="2" type="ORF">G6F64_011819</name>
</gene>
<reference evidence="2" key="1">
    <citation type="journal article" date="2020" name="Microb. Genom.">
        <title>Genetic diversity of clinical and environmental Mucorales isolates obtained from an investigation of mucormycosis cases among solid organ transplant recipients.</title>
        <authorList>
            <person name="Nguyen M.H."/>
            <person name="Kaul D."/>
            <person name="Muto C."/>
            <person name="Cheng S.J."/>
            <person name="Richter R.A."/>
            <person name="Bruno V.M."/>
            <person name="Liu G."/>
            <person name="Beyhan S."/>
            <person name="Sundermann A.J."/>
            <person name="Mounaud S."/>
            <person name="Pasculle A.W."/>
            <person name="Nierman W.C."/>
            <person name="Driscoll E."/>
            <person name="Cumbie R."/>
            <person name="Clancy C.J."/>
            <person name="Dupont C.L."/>
        </authorList>
    </citation>
    <scope>NUCLEOTIDE SEQUENCE</scope>
    <source>
        <strain evidence="2">GL11</strain>
    </source>
</reference>
<dbReference type="EMBL" id="JAANQT010003106">
    <property type="protein sequence ID" value="KAG1301422.1"/>
    <property type="molecule type" value="Genomic_DNA"/>
</dbReference>
<organism evidence="2 3">
    <name type="scientific">Rhizopus oryzae</name>
    <name type="common">Mucormycosis agent</name>
    <name type="synonym">Rhizopus arrhizus var. delemar</name>
    <dbReference type="NCBI Taxonomy" id="64495"/>
    <lineage>
        <taxon>Eukaryota</taxon>
        <taxon>Fungi</taxon>
        <taxon>Fungi incertae sedis</taxon>
        <taxon>Mucoromycota</taxon>
        <taxon>Mucoromycotina</taxon>
        <taxon>Mucoromycetes</taxon>
        <taxon>Mucorales</taxon>
        <taxon>Mucorineae</taxon>
        <taxon>Rhizopodaceae</taxon>
        <taxon>Rhizopus</taxon>
    </lineage>
</organism>